<dbReference type="RefSeq" id="WP_039104130.1">
    <property type="nucleotide sequence ID" value="NZ_CP009056.1"/>
</dbReference>
<dbReference type="NCBIfam" id="TIGR01617">
    <property type="entry name" value="arsC_related"/>
    <property type="match status" value="1"/>
</dbReference>
<evidence type="ECO:0000313" key="3">
    <source>
        <dbReference type="EMBL" id="AJA44584.1"/>
    </source>
</evidence>
<dbReference type="InterPro" id="IPR006660">
    <property type="entry name" value="Arsenate_reductase-like"/>
</dbReference>
<keyword evidence="4" id="KW-1185">Reference proteome</keyword>
<dbReference type="SUPFAM" id="SSF52833">
    <property type="entry name" value="Thioredoxin-like"/>
    <property type="match status" value="1"/>
</dbReference>
<evidence type="ECO:0000256" key="1">
    <source>
        <dbReference type="ARBA" id="ARBA00007198"/>
    </source>
</evidence>
<dbReference type="HOGENOM" id="CLU_116644_2_1_6"/>
<accession>A0A0A7RZ58</accession>
<dbReference type="STRING" id="1267021.FPB0191_00755"/>
<dbReference type="Proteomes" id="UP000030901">
    <property type="component" value="Chromosome"/>
</dbReference>
<dbReference type="Gene3D" id="3.40.30.10">
    <property type="entry name" value="Glutaredoxin"/>
    <property type="match status" value="1"/>
</dbReference>
<comment type="similarity">
    <text evidence="1 2">Belongs to the ArsC family.</text>
</comment>
<dbReference type="CDD" id="cd03035">
    <property type="entry name" value="ArsC_Yffb"/>
    <property type="match status" value="1"/>
</dbReference>
<dbReference type="InterPro" id="IPR036249">
    <property type="entry name" value="Thioredoxin-like_sf"/>
</dbReference>
<dbReference type="PANTHER" id="PTHR30041">
    <property type="entry name" value="ARSENATE REDUCTASE"/>
    <property type="match status" value="1"/>
</dbReference>
<gene>
    <name evidence="3" type="ORF">FPB0191_00755</name>
</gene>
<dbReference type="InterPro" id="IPR006504">
    <property type="entry name" value="Tscrpt_reg_Spx/MgsR"/>
</dbReference>
<dbReference type="Pfam" id="PF03960">
    <property type="entry name" value="ArsC"/>
    <property type="match status" value="1"/>
</dbReference>
<reference evidence="3 4" key="1">
    <citation type="journal article" date="2014" name="Appl. Environ. Microbiol.">
        <title>Gut symbionts from distinct hosts exhibit genotoxic activity via divergent colibactin biosynthetic pathways.</title>
        <authorList>
            <person name="Engel P."/>
            <person name="Vizcaino M.I."/>
            <person name="Crawford J.M."/>
        </authorList>
    </citation>
    <scope>NUCLEOTIDE SEQUENCE [LARGE SCALE GENOMIC DNA]</scope>
    <source>
        <strain evidence="3 4">PEB0191</strain>
    </source>
</reference>
<dbReference type="AlphaFoldDB" id="A0A0A7RZ58"/>
<evidence type="ECO:0000256" key="2">
    <source>
        <dbReference type="PROSITE-ProRule" id="PRU01282"/>
    </source>
</evidence>
<dbReference type="PROSITE" id="PS51353">
    <property type="entry name" value="ARSC"/>
    <property type="match status" value="1"/>
</dbReference>
<protein>
    <submittedName>
        <fullName evidence="3">Transcriptional regulator, Spx/MgsR family</fullName>
    </submittedName>
</protein>
<evidence type="ECO:0000313" key="4">
    <source>
        <dbReference type="Proteomes" id="UP000030901"/>
    </source>
</evidence>
<name>A0A0A7RZ58_FRIPE</name>
<dbReference type="PANTHER" id="PTHR30041:SF8">
    <property type="entry name" value="PROTEIN YFFB"/>
    <property type="match status" value="1"/>
</dbReference>
<dbReference type="OrthoDB" id="9803749at2"/>
<dbReference type="KEGG" id="fpp:FPB0191_00755"/>
<dbReference type="NCBIfam" id="NF008107">
    <property type="entry name" value="PRK10853.1"/>
    <property type="match status" value="1"/>
</dbReference>
<dbReference type="EMBL" id="CP009056">
    <property type="protein sequence ID" value="AJA44584.1"/>
    <property type="molecule type" value="Genomic_DNA"/>
</dbReference>
<organism evidence="3 4">
    <name type="scientific">Frischella perrara</name>
    <dbReference type="NCBI Taxonomy" id="1267021"/>
    <lineage>
        <taxon>Bacteria</taxon>
        <taxon>Pseudomonadati</taxon>
        <taxon>Pseudomonadota</taxon>
        <taxon>Gammaproteobacteria</taxon>
        <taxon>Orbales</taxon>
        <taxon>Orbaceae</taxon>
        <taxon>Frischella</taxon>
    </lineage>
</organism>
<sequence length="116" mass="13682">MITIYGIKNCDTMKKAFKWLDEHHIDYHFHNYKVEGITDDQLQIFFHSLGWKNVLNQRGTTWRKLDEAIRKSVIDEQTAIAVIQQNLSIIKRPIITKGNKVLAGFSSELYQHFFEN</sequence>
<proteinExistence type="inferred from homology"/>